<protein>
    <submittedName>
        <fullName evidence="2">Uncharacterized protein</fullName>
    </submittedName>
</protein>
<evidence type="ECO:0000313" key="3">
    <source>
        <dbReference type="Proteomes" id="UP000663844"/>
    </source>
</evidence>
<accession>A0A820J5S6</accession>
<organism evidence="2 3">
    <name type="scientific">Adineta steineri</name>
    <dbReference type="NCBI Taxonomy" id="433720"/>
    <lineage>
        <taxon>Eukaryota</taxon>
        <taxon>Metazoa</taxon>
        <taxon>Spiralia</taxon>
        <taxon>Gnathifera</taxon>
        <taxon>Rotifera</taxon>
        <taxon>Eurotatoria</taxon>
        <taxon>Bdelloidea</taxon>
        <taxon>Adinetida</taxon>
        <taxon>Adinetidae</taxon>
        <taxon>Adineta</taxon>
    </lineage>
</organism>
<sequence length="128" mass="14238">MNTISANSLYQRYIKSYVAVFEGTTEAAYLKGNQQWRNLKATDIKNIEKEIHRLTLEQKLKQPQSLFTVWGRQSTTSPTSTHNSTSTTSLVVTTTDTTNKTDDTNTSASNSSSLKKLSNTTTTCHAQV</sequence>
<comment type="caution">
    <text evidence="2">The sequence shown here is derived from an EMBL/GenBank/DDBJ whole genome shotgun (WGS) entry which is preliminary data.</text>
</comment>
<evidence type="ECO:0000313" key="2">
    <source>
        <dbReference type="EMBL" id="CAF4320447.1"/>
    </source>
</evidence>
<dbReference type="EMBL" id="CAJOAZ010017901">
    <property type="protein sequence ID" value="CAF4320447.1"/>
    <property type="molecule type" value="Genomic_DNA"/>
</dbReference>
<reference evidence="2" key="1">
    <citation type="submission" date="2021-02" db="EMBL/GenBank/DDBJ databases">
        <authorList>
            <person name="Nowell W R."/>
        </authorList>
    </citation>
    <scope>NUCLEOTIDE SEQUENCE</scope>
</reference>
<dbReference type="AlphaFoldDB" id="A0A820J5S6"/>
<feature type="region of interest" description="Disordered" evidence="1">
    <location>
        <begin position="73"/>
        <end position="128"/>
    </location>
</feature>
<proteinExistence type="predicted"/>
<name>A0A820J5S6_9BILA</name>
<dbReference type="Proteomes" id="UP000663844">
    <property type="component" value="Unassembled WGS sequence"/>
</dbReference>
<gene>
    <name evidence="2" type="ORF">OXD698_LOCUS47141</name>
</gene>
<feature type="compositionally biased region" description="Low complexity" evidence="1">
    <location>
        <begin position="74"/>
        <end position="128"/>
    </location>
</feature>
<evidence type="ECO:0000256" key="1">
    <source>
        <dbReference type="SAM" id="MobiDB-lite"/>
    </source>
</evidence>